<dbReference type="RefSeq" id="WP_118432019.1">
    <property type="nucleotide sequence ID" value="NZ_JAQCWP010000040.1"/>
</dbReference>
<dbReference type="Gene3D" id="2.40.170.20">
    <property type="entry name" value="TonB-dependent receptor, beta-barrel domain"/>
    <property type="match status" value="1"/>
</dbReference>
<protein>
    <submittedName>
        <fullName evidence="10">TonB-dependent receptor</fullName>
    </submittedName>
</protein>
<dbReference type="InterPro" id="IPR039426">
    <property type="entry name" value="TonB-dep_rcpt-like"/>
</dbReference>
<reference evidence="10 11" key="1">
    <citation type="submission" date="2018-08" db="EMBL/GenBank/DDBJ databases">
        <title>A genome reference for cultivated species of the human gut microbiota.</title>
        <authorList>
            <person name="Zou Y."/>
            <person name="Xue W."/>
            <person name="Luo G."/>
        </authorList>
    </citation>
    <scope>NUCLEOTIDE SEQUENCE [LARGE SCALE GENOMIC DNA]</scope>
    <source>
        <strain evidence="10 11">AF24-16AC</strain>
    </source>
</reference>
<dbReference type="InterPro" id="IPR036942">
    <property type="entry name" value="Beta-barrel_TonB_sf"/>
</dbReference>
<sequence>MKNEFLLFSPKRVLYSAVMVSALLCGGNIQTHAEALRAQAVMQAVTVKGQIMDPTGMPVIGASVLEKGTSNGVITDIDGNFTLKVSSPDAVVVISYIGYKTVELPASDTQKLAQITLKEDTEVLDEVVVVGYGVQKKTTLTGAIDQVDSKVLESRAVTNVGLALQGQTPGLTVTRSSSRPGNEGLNFQIRGATSVNGGSPLIVIDGVPAVNASSFQNMNSDDIETISVLKDGAASIYGAKAANGVILVTTKKGKGKVNVNYDFNMRFSTLGVTSFSPNMQQYATMWLEANKEETIKNWWGWLNEENLLKMQSGYEGIYVINHQEWGDKIFLGNANRLEEMFATRFSYQHNLSVSGATEKTDYRISAMYADNQGNLATAYDGQKQLNLRLNYGIKLTDWFKLETSASMIKTNTSSPSCGLDNTLYGNEPPLFPAKNPYGQWYANYGQVGDRQPAAATSDGGRDNKANLTTRVDLKAIVDIWKGISFEGMASFQNEEYRRDRWVTPVQTYDWFGNPAREVVNSTIPVLIYPENPLNIKAENNPGYLMEANNMLYQYYSAILRYKNTFAKVHNVSAMFGINAEKWASKKMAAAREDFEDSGVYDLNLASGQQGNSGGKTQNGTYSYIARVNYDYNEKYLLELMGRRDGNSKFAKGHKFQNFGSMSVGWAFTKEKFMDFISPVMSFGKVRFNISTSGNDAGLGDFDYVSLVGMGSTTLGLPAATQVSSSFSGLVSYDRTWERVTQKNIGVDLNFLDNRLTTTFEYFWKDNNGMLSQVTYPSLLGGTPPKTNSGHLSVKGWELTLGWRDSWKDFSYYVNFNVSDTKSLLKELEGADSYGAGKNTAVNGYPLNSFFLFRTDGFFKDQAEVDRYYALYNDGGSALANIAQGTADALRPGDTKRLDLNGDYKITADGNQNSDLQFVGDANPHYVFGINAGINWKGIDVSAMFQGVGKQYIMRTGWMAYPFYAQYTNQNPMFLGQTWTEDNPNAKYPRLTTHQNRAHWNYENNDFMLQNNRYIRLKSLIVGYTLPQNWTRKARLEKVRIYFSGNDLWEATSIADGFDPEMGETSNNNGYPFSRTWSFGVNIGF</sequence>
<organism evidence="10 11">
    <name type="scientific">Phocaeicola plebeius</name>
    <dbReference type="NCBI Taxonomy" id="310297"/>
    <lineage>
        <taxon>Bacteria</taxon>
        <taxon>Pseudomonadati</taxon>
        <taxon>Bacteroidota</taxon>
        <taxon>Bacteroidia</taxon>
        <taxon>Bacteroidales</taxon>
        <taxon>Bacteroidaceae</taxon>
        <taxon>Phocaeicola</taxon>
    </lineage>
</organism>
<name>A0A412H385_9BACT</name>
<keyword evidence="2 8" id="KW-0813">Transport</keyword>
<evidence type="ECO:0000256" key="7">
    <source>
        <dbReference type="ARBA" id="ARBA00023237"/>
    </source>
</evidence>
<dbReference type="NCBIfam" id="TIGR04056">
    <property type="entry name" value="OMP_RagA_SusC"/>
    <property type="match status" value="1"/>
</dbReference>
<evidence type="ECO:0000256" key="1">
    <source>
        <dbReference type="ARBA" id="ARBA00004571"/>
    </source>
</evidence>
<dbReference type="Proteomes" id="UP000285750">
    <property type="component" value="Unassembled WGS sequence"/>
</dbReference>
<dbReference type="SUPFAM" id="SSF56935">
    <property type="entry name" value="Porins"/>
    <property type="match status" value="1"/>
</dbReference>
<dbReference type="GO" id="GO:0015344">
    <property type="term" value="F:siderophore uptake transmembrane transporter activity"/>
    <property type="evidence" value="ECO:0007669"/>
    <property type="project" value="TreeGrafter"/>
</dbReference>
<evidence type="ECO:0000259" key="9">
    <source>
        <dbReference type="Pfam" id="PF07715"/>
    </source>
</evidence>
<comment type="caution">
    <text evidence="10">The sequence shown here is derived from an EMBL/GenBank/DDBJ whole genome shotgun (WGS) entry which is preliminary data.</text>
</comment>
<dbReference type="Pfam" id="PF13715">
    <property type="entry name" value="CarbopepD_reg_2"/>
    <property type="match status" value="1"/>
</dbReference>
<evidence type="ECO:0000256" key="6">
    <source>
        <dbReference type="ARBA" id="ARBA00023136"/>
    </source>
</evidence>
<evidence type="ECO:0000256" key="4">
    <source>
        <dbReference type="ARBA" id="ARBA00022692"/>
    </source>
</evidence>
<dbReference type="PANTHER" id="PTHR30069:SF29">
    <property type="entry name" value="HEMOGLOBIN AND HEMOGLOBIN-HAPTOGLOBIN-BINDING PROTEIN 1-RELATED"/>
    <property type="match status" value="1"/>
</dbReference>
<dbReference type="Pfam" id="PF07715">
    <property type="entry name" value="Plug"/>
    <property type="match status" value="1"/>
</dbReference>
<proteinExistence type="inferred from homology"/>
<dbReference type="InterPro" id="IPR008969">
    <property type="entry name" value="CarboxyPept-like_regulatory"/>
</dbReference>
<dbReference type="Gene3D" id="2.60.40.1120">
    <property type="entry name" value="Carboxypeptidase-like, regulatory domain"/>
    <property type="match status" value="1"/>
</dbReference>
<keyword evidence="10" id="KW-0675">Receptor</keyword>
<keyword evidence="3 8" id="KW-1134">Transmembrane beta strand</keyword>
<dbReference type="GO" id="GO:0044718">
    <property type="term" value="P:siderophore transmembrane transport"/>
    <property type="evidence" value="ECO:0007669"/>
    <property type="project" value="TreeGrafter"/>
</dbReference>
<dbReference type="FunFam" id="2.60.40.1120:FF:000003">
    <property type="entry name" value="Outer membrane protein Omp121"/>
    <property type="match status" value="1"/>
</dbReference>
<dbReference type="Gene3D" id="2.170.130.10">
    <property type="entry name" value="TonB-dependent receptor, plug domain"/>
    <property type="match status" value="1"/>
</dbReference>
<gene>
    <name evidence="10" type="ORF">DWY14_13475</name>
</gene>
<evidence type="ECO:0000256" key="2">
    <source>
        <dbReference type="ARBA" id="ARBA00022448"/>
    </source>
</evidence>
<dbReference type="PROSITE" id="PS52016">
    <property type="entry name" value="TONB_DEPENDENT_REC_3"/>
    <property type="match status" value="1"/>
</dbReference>
<evidence type="ECO:0000256" key="5">
    <source>
        <dbReference type="ARBA" id="ARBA00022729"/>
    </source>
</evidence>
<dbReference type="InterPro" id="IPR023997">
    <property type="entry name" value="TonB-dep_OMP_SusC/RagA_CS"/>
</dbReference>
<keyword evidence="6 8" id="KW-0472">Membrane</keyword>
<dbReference type="SUPFAM" id="SSF49464">
    <property type="entry name" value="Carboxypeptidase regulatory domain-like"/>
    <property type="match status" value="1"/>
</dbReference>
<dbReference type="InterPro" id="IPR037066">
    <property type="entry name" value="Plug_dom_sf"/>
</dbReference>
<comment type="similarity">
    <text evidence="8">Belongs to the TonB-dependent receptor family.</text>
</comment>
<evidence type="ECO:0000256" key="8">
    <source>
        <dbReference type="PROSITE-ProRule" id="PRU01360"/>
    </source>
</evidence>
<dbReference type="PANTHER" id="PTHR30069">
    <property type="entry name" value="TONB-DEPENDENT OUTER MEMBRANE RECEPTOR"/>
    <property type="match status" value="1"/>
</dbReference>
<evidence type="ECO:0000313" key="11">
    <source>
        <dbReference type="Proteomes" id="UP000285750"/>
    </source>
</evidence>
<keyword evidence="4 8" id="KW-0812">Transmembrane</keyword>
<keyword evidence="7 8" id="KW-0998">Cell outer membrane</keyword>
<dbReference type="InterPro" id="IPR012910">
    <property type="entry name" value="Plug_dom"/>
</dbReference>
<feature type="domain" description="TonB-dependent receptor plug" evidence="9">
    <location>
        <begin position="137"/>
        <end position="245"/>
    </location>
</feature>
<accession>A0A412H385</accession>
<dbReference type="AlphaFoldDB" id="A0A412H385"/>
<dbReference type="InterPro" id="IPR023996">
    <property type="entry name" value="TonB-dep_OMP_SusC/RagA"/>
</dbReference>
<comment type="subcellular location">
    <subcellularLocation>
        <location evidence="1 8">Cell outer membrane</location>
        <topology evidence="1 8">Multi-pass membrane protein</topology>
    </subcellularLocation>
</comment>
<dbReference type="NCBIfam" id="TIGR04057">
    <property type="entry name" value="SusC_RagA_signa"/>
    <property type="match status" value="1"/>
</dbReference>
<evidence type="ECO:0000313" key="10">
    <source>
        <dbReference type="EMBL" id="RGS04407.1"/>
    </source>
</evidence>
<dbReference type="EMBL" id="QRUY01000036">
    <property type="protein sequence ID" value="RGS04407.1"/>
    <property type="molecule type" value="Genomic_DNA"/>
</dbReference>
<keyword evidence="5" id="KW-0732">Signal</keyword>
<dbReference type="GO" id="GO:0009279">
    <property type="term" value="C:cell outer membrane"/>
    <property type="evidence" value="ECO:0007669"/>
    <property type="project" value="UniProtKB-SubCell"/>
</dbReference>
<evidence type="ECO:0000256" key="3">
    <source>
        <dbReference type="ARBA" id="ARBA00022452"/>
    </source>
</evidence>